<dbReference type="NCBIfam" id="TIGR00536">
    <property type="entry name" value="hemK_fam"/>
    <property type="match status" value="1"/>
</dbReference>
<dbReference type="Gene3D" id="3.40.50.150">
    <property type="entry name" value="Vaccinia Virus protein VP39"/>
    <property type="match status" value="1"/>
</dbReference>
<evidence type="ECO:0000259" key="7">
    <source>
        <dbReference type="Pfam" id="PF17827"/>
    </source>
</evidence>
<evidence type="ECO:0000313" key="8">
    <source>
        <dbReference type="EMBL" id="OGY42041.1"/>
    </source>
</evidence>
<dbReference type="CDD" id="cd02440">
    <property type="entry name" value="AdoMet_MTases"/>
    <property type="match status" value="1"/>
</dbReference>
<dbReference type="EC" id="2.1.1.297" evidence="1"/>
<keyword evidence="3 8" id="KW-0808">Transferase</keyword>
<organism evidence="8 9">
    <name type="scientific">Candidatus Buchananbacteria bacterium RBG_13_39_9</name>
    <dbReference type="NCBI Taxonomy" id="1797531"/>
    <lineage>
        <taxon>Bacteria</taxon>
        <taxon>Candidatus Buchananiibacteriota</taxon>
    </lineage>
</organism>
<dbReference type="Gene3D" id="1.10.8.10">
    <property type="entry name" value="DNA helicase RuvA subunit, C-terminal domain"/>
    <property type="match status" value="1"/>
</dbReference>
<evidence type="ECO:0000256" key="3">
    <source>
        <dbReference type="ARBA" id="ARBA00022679"/>
    </source>
</evidence>
<feature type="domain" description="Release factor glutamine methyltransferase N-terminal" evidence="7">
    <location>
        <begin position="7"/>
        <end position="72"/>
    </location>
</feature>
<protein>
    <recommendedName>
        <fullName evidence="1">peptide chain release factor N(5)-glutamine methyltransferase</fullName>
        <ecNumber evidence="1">2.1.1.297</ecNumber>
    </recommendedName>
</protein>
<name>A0A1G1XPZ4_9BACT</name>
<sequence>MTISKILLQYSKLLKSSSPILDVELLLSKTLNKPKEYLYSYPEKKSTAFQLSKFKKLFSRRLKGEPIAYILGRKEFYGLNFKVNPSVLIPRPETELLVEEIKQFAISHRPLAFIDMGVGSGAIIIALAKNLKKGNFYATEISSPAIKIARQNAKFHKVKADFLKGNLLEPLIKLKNSDFILRTSIIVANLPYLNKNEIKNPTLKFEPRLALYGGPDGLKYFREFFNQIQKYKLQPLAIFLEIGHNQATKIKKLAYLALPKYKFKVKKDLCGFDRLVIITN</sequence>
<feature type="domain" description="Methyltransferase small" evidence="6">
    <location>
        <begin position="94"/>
        <end position="180"/>
    </location>
</feature>
<dbReference type="InterPro" id="IPR007848">
    <property type="entry name" value="Small_mtfrase_dom"/>
</dbReference>
<evidence type="ECO:0000313" key="9">
    <source>
        <dbReference type="Proteomes" id="UP000176260"/>
    </source>
</evidence>
<dbReference type="PANTHER" id="PTHR18895">
    <property type="entry name" value="HEMK METHYLTRANSFERASE"/>
    <property type="match status" value="1"/>
</dbReference>
<dbReference type="InterPro" id="IPR019874">
    <property type="entry name" value="RF_methyltr_PrmC"/>
</dbReference>
<keyword evidence="4" id="KW-0949">S-adenosyl-L-methionine</keyword>
<dbReference type="GO" id="GO:0008276">
    <property type="term" value="F:protein methyltransferase activity"/>
    <property type="evidence" value="ECO:0007669"/>
    <property type="project" value="InterPro"/>
</dbReference>
<reference evidence="8 9" key="1">
    <citation type="journal article" date="2016" name="Nat. Commun.">
        <title>Thousands of microbial genomes shed light on interconnected biogeochemical processes in an aquifer system.</title>
        <authorList>
            <person name="Anantharaman K."/>
            <person name="Brown C.T."/>
            <person name="Hug L.A."/>
            <person name="Sharon I."/>
            <person name="Castelle C.J."/>
            <person name="Probst A.J."/>
            <person name="Thomas B.C."/>
            <person name="Singh A."/>
            <person name="Wilkins M.J."/>
            <person name="Karaoz U."/>
            <person name="Brodie E.L."/>
            <person name="Williams K.H."/>
            <person name="Hubbard S.S."/>
            <person name="Banfield J.F."/>
        </authorList>
    </citation>
    <scope>NUCLEOTIDE SEQUENCE [LARGE SCALE GENOMIC DNA]</scope>
</reference>
<dbReference type="InterPro" id="IPR040758">
    <property type="entry name" value="PrmC_N"/>
</dbReference>
<gene>
    <name evidence="8" type="ORF">A2Y67_03090</name>
</gene>
<accession>A0A1G1XPZ4</accession>
<comment type="catalytic activity">
    <reaction evidence="5">
        <text>L-glutaminyl-[peptide chain release factor] + S-adenosyl-L-methionine = N(5)-methyl-L-glutaminyl-[peptide chain release factor] + S-adenosyl-L-homocysteine + H(+)</text>
        <dbReference type="Rhea" id="RHEA:42896"/>
        <dbReference type="Rhea" id="RHEA-COMP:10271"/>
        <dbReference type="Rhea" id="RHEA-COMP:10272"/>
        <dbReference type="ChEBI" id="CHEBI:15378"/>
        <dbReference type="ChEBI" id="CHEBI:30011"/>
        <dbReference type="ChEBI" id="CHEBI:57856"/>
        <dbReference type="ChEBI" id="CHEBI:59789"/>
        <dbReference type="ChEBI" id="CHEBI:61891"/>
        <dbReference type="EC" id="2.1.1.297"/>
    </reaction>
</comment>
<evidence type="ECO:0000256" key="5">
    <source>
        <dbReference type="ARBA" id="ARBA00048391"/>
    </source>
</evidence>
<dbReference type="Pfam" id="PF05175">
    <property type="entry name" value="MTS"/>
    <property type="match status" value="1"/>
</dbReference>
<evidence type="ECO:0000256" key="2">
    <source>
        <dbReference type="ARBA" id="ARBA00022603"/>
    </source>
</evidence>
<proteinExistence type="predicted"/>
<dbReference type="NCBIfam" id="TIGR03534">
    <property type="entry name" value="RF_mod_PrmC"/>
    <property type="match status" value="1"/>
</dbReference>
<dbReference type="InterPro" id="IPR029063">
    <property type="entry name" value="SAM-dependent_MTases_sf"/>
</dbReference>
<dbReference type="SUPFAM" id="SSF53335">
    <property type="entry name" value="S-adenosyl-L-methionine-dependent methyltransferases"/>
    <property type="match status" value="1"/>
</dbReference>
<keyword evidence="2 8" id="KW-0489">Methyltransferase</keyword>
<dbReference type="Proteomes" id="UP000176260">
    <property type="component" value="Unassembled WGS sequence"/>
</dbReference>
<dbReference type="PANTHER" id="PTHR18895:SF74">
    <property type="entry name" value="MTRF1L RELEASE FACTOR GLUTAMINE METHYLTRANSFERASE"/>
    <property type="match status" value="1"/>
</dbReference>
<dbReference type="InterPro" id="IPR050320">
    <property type="entry name" value="N5-glutamine_MTase"/>
</dbReference>
<comment type="caution">
    <text evidence="8">The sequence shown here is derived from an EMBL/GenBank/DDBJ whole genome shotgun (WGS) entry which is preliminary data.</text>
</comment>
<dbReference type="Pfam" id="PF17827">
    <property type="entry name" value="PrmC_N"/>
    <property type="match status" value="1"/>
</dbReference>
<evidence type="ECO:0000259" key="6">
    <source>
        <dbReference type="Pfam" id="PF05175"/>
    </source>
</evidence>
<dbReference type="GO" id="GO:0032259">
    <property type="term" value="P:methylation"/>
    <property type="evidence" value="ECO:0007669"/>
    <property type="project" value="UniProtKB-KW"/>
</dbReference>
<evidence type="ECO:0000256" key="4">
    <source>
        <dbReference type="ARBA" id="ARBA00022691"/>
    </source>
</evidence>
<dbReference type="InterPro" id="IPR004556">
    <property type="entry name" value="HemK-like"/>
</dbReference>
<dbReference type="EMBL" id="MHIA01000019">
    <property type="protein sequence ID" value="OGY42041.1"/>
    <property type="molecule type" value="Genomic_DNA"/>
</dbReference>
<evidence type="ECO:0000256" key="1">
    <source>
        <dbReference type="ARBA" id="ARBA00012771"/>
    </source>
</evidence>
<dbReference type="AlphaFoldDB" id="A0A1G1XPZ4"/>